<feature type="region of interest" description="Disordered" evidence="1">
    <location>
        <begin position="125"/>
        <end position="186"/>
    </location>
</feature>
<feature type="compositionally biased region" description="Polar residues" evidence="1">
    <location>
        <begin position="63"/>
        <end position="74"/>
    </location>
</feature>
<dbReference type="Proteomes" id="UP001497482">
    <property type="component" value="Chromosome 19"/>
</dbReference>
<dbReference type="EMBL" id="OZ035841">
    <property type="protein sequence ID" value="CAL1591308.1"/>
    <property type="molecule type" value="Genomic_DNA"/>
</dbReference>
<evidence type="ECO:0000313" key="3">
    <source>
        <dbReference type="Proteomes" id="UP001497482"/>
    </source>
</evidence>
<accession>A0AAV2KRR9</accession>
<evidence type="ECO:0000256" key="1">
    <source>
        <dbReference type="SAM" id="MobiDB-lite"/>
    </source>
</evidence>
<feature type="region of interest" description="Disordered" evidence="1">
    <location>
        <begin position="60"/>
        <end position="113"/>
    </location>
</feature>
<proteinExistence type="predicted"/>
<organism evidence="2 3">
    <name type="scientific">Knipowitschia caucasica</name>
    <name type="common">Caucasian dwarf goby</name>
    <name type="synonym">Pomatoschistus caucasicus</name>
    <dbReference type="NCBI Taxonomy" id="637954"/>
    <lineage>
        <taxon>Eukaryota</taxon>
        <taxon>Metazoa</taxon>
        <taxon>Chordata</taxon>
        <taxon>Craniata</taxon>
        <taxon>Vertebrata</taxon>
        <taxon>Euteleostomi</taxon>
        <taxon>Actinopterygii</taxon>
        <taxon>Neopterygii</taxon>
        <taxon>Teleostei</taxon>
        <taxon>Neoteleostei</taxon>
        <taxon>Acanthomorphata</taxon>
        <taxon>Gobiaria</taxon>
        <taxon>Gobiiformes</taxon>
        <taxon>Gobioidei</taxon>
        <taxon>Gobiidae</taxon>
        <taxon>Gobiinae</taxon>
        <taxon>Knipowitschia</taxon>
    </lineage>
</organism>
<gene>
    <name evidence="2" type="ORF">KC01_LOCUS20688</name>
</gene>
<name>A0AAV2KRR9_KNICA</name>
<feature type="compositionally biased region" description="Polar residues" evidence="1">
    <location>
        <begin position="157"/>
        <end position="166"/>
    </location>
</feature>
<keyword evidence="3" id="KW-1185">Reference proteome</keyword>
<feature type="compositionally biased region" description="Polar residues" evidence="1">
    <location>
        <begin position="138"/>
        <end position="149"/>
    </location>
</feature>
<feature type="compositionally biased region" description="Basic and acidic residues" evidence="1">
    <location>
        <begin position="168"/>
        <end position="186"/>
    </location>
</feature>
<reference evidence="2 3" key="1">
    <citation type="submission" date="2024-04" db="EMBL/GenBank/DDBJ databases">
        <authorList>
            <person name="Waldvogel A.-M."/>
            <person name="Schoenle A."/>
        </authorList>
    </citation>
    <scope>NUCLEOTIDE SEQUENCE [LARGE SCALE GENOMIC DNA]</scope>
</reference>
<protein>
    <submittedName>
        <fullName evidence="2">Uncharacterized protein</fullName>
    </submittedName>
</protein>
<feature type="compositionally biased region" description="Basic and acidic residues" evidence="1">
    <location>
        <begin position="103"/>
        <end position="113"/>
    </location>
</feature>
<sequence length="186" mass="20948">MASGEGDQLHTMVQTLFGGMSDMMRNLVEAGLRAEMENDEEIVVYEKFTKEDYDAFKLKHGINVSSGPVSTGPQEENRTNDDDDDEEEEEESDEDSSDEEWDRESAAADFRRQYEHTIQARKWIQSFRTDKSDGGANLPTTSETTNGAQEKQEEPDTSVNTQQGTQGEKVDKKETATTSFKIDDVD</sequence>
<dbReference type="AlphaFoldDB" id="A0AAV2KRR9"/>
<feature type="compositionally biased region" description="Acidic residues" evidence="1">
    <location>
        <begin position="81"/>
        <end position="102"/>
    </location>
</feature>
<evidence type="ECO:0000313" key="2">
    <source>
        <dbReference type="EMBL" id="CAL1591308.1"/>
    </source>
</evidence>